<dbReference type="EMBL" id="BMAV01021661">
    <property type="protein sequence ID" value="GFY75872.1"/>
    <property type="molecule type" value="Genomic_DNA"/>
</dbReference>
<dbReference type="OrthoDB" id="6417826at2759"/>
<name>A0A8X6YSW0_9ARAC</name>
<dbReference type="AlphaFoldDB" id="A0A8X6YSW0"/>
<reference evidence="5" key="1">
    <citation type="submission" date="2020-08" db="EMBL/GenBank/DDBJ databases">
        <title>Multicomponent nature underlies the extraordinary mechanical properties of spider dragline silk.</title>
        <authorList>
            <person name="Kono N."/>
            <person name="Nakamura H."/>
            <person name="Mori M."/>
            <person name="Yoshida Y."/>
            <person name="Ohtoshi R."/>
            <person name="Malay A.D."/>
            <person name="Moran D.A.P."/>
            <person name="Tomita M."/>
            <person name="Numata K."/>
            <person name="Arakawa K."/>
        </authorList>
    </citation>
    <scope>NUCLEOTIDE SEQUENCE</scope>
</reference>
<organism evidence="5 6">
    <name type="scientific">Trichonephila inaurata madagascariensis</name>
    <dbReference type="NCBI Taxonomy" id="2747483"/>
    <lineage>
        <taxon>Eukaryota</taxon>
        <taxon>Metazoa</taxon>
        <taxon>Ecdysozoa</taxon>
        <taxon>Arthropoda</taxon>
        <taxon>Chelicerata</taxon>
        <taxon>Arachnida</taxon>
        <taxon>Araneae</taxon>
        <taxon>Araneomorphae</taxon>
        <taxon>Entelegynae</taxon>
        <taxon>Araneoidea</taxon>
        <taxon>Nephilidae</taxon>
        <taxon>Trichonephila</taxon>
        <taxon>Trichonephila inaurata</taxon>
    </lineage>
</organism>
<keyword evidence="1 2" id="KW-1015">Disulfide bond</keyword>
<dbReference type="PROSITE" id="PS51162">
    <property type="entry name" value="THYROGLOBULIN_1_2"/>
    <property type="match status" value="1"/>
</dbReference>
<feature type="disulfide bond" evidence="2">
    <location>
        <begin position="82"/>
        <end position="102"/>
    </location>
</feature>
<evidence type="ECO:0000256" key="2">
    <source>
        <dbReference type="PROSITE-ProRule" id="PRU00500"/>
    </source>
</evidence>
<dbReference type="InterPro" id="IPR036857">
    <property type="entry name" value="Thyroglobulin_1_sf"/>
</dbReference>
<keyword evidence="3" id="KW-0812">Transmembrane</keyword>
<evidence type="ECO:0000259" key="4">
    <source>
        <dbReference type="PROSITE" id="PS51162"/>
    </source>
</evidence>
<evidence type="ECO:0000313" key="6">
    <source>
        <dbReference type="Proteomes" id="UP000886998"/>
    </source>
</evidence>
<accession>A0A8X6YSW0</accession>
<dbReference type="Gene3D" id="4.10.800.10">
    <property type="entry name" value="Thyroglobulin type-1"/>
    <property type="match status" value="1"/>
</dbReference>
<keyword evidence="3" id="KW-0472">Membrane</keyword>
<dbReference type="SUPFAM" id="SSF57610">
    <property type="entry name" value="Thyroglobulin type-1 domain"/>
    <property type="match status" value="1"/>
</dbReference>
<keyword evidence="3" id="KW-1133">Transmembrane helix</keyword>
<protein>
    <recommendedName>
        <fullName evidence="4">Thyroglobulin type-1 domain-containing protein</fullName>
    </recommendedName>
</protein>
<feature type="disulfide bond" evidence="2">
    <location>
        <begin position="73"/>
        <end position="80"/>
    </location>
</feature>
<sequence>MLTRQRISGSERCDCKLNTDMKPLLCIFIVFSLCFVLIFAKSECEIRHKKALKEKEKWIPMCAESGEFEDMQCLEGNAGCFCVKPDGTPITKPNRTLKTCKCLIHRENVASRNDISKCCTTIPNFMLPLGQNLCSTISVHFNAKPHLAVDDPSIAEECLKMDGICYYNVAIYNYQNSPD</sequence>
<feature type="domain" description="Thyroglobulin type-1" evidence="4">
    <location>
        <begin position="41"/>
        <end position="102"/>
    </location>
</feature>
<dbReference type="InterPro" id="IPR000716">
    <property type="entry name" value="Thyroglobulin_1"/>
</dbReference>
<comment type="caution">
    <text evidence="5">The sequence shown here is derived from an EMBL/GenBank/DDBJ whole genome shotgun (WGS) entry which is preliminary data.</text>
</comment>
<evidence type="ECO:0000256" key="1">
    <source>
        <dbReference type="ARBA" id="ARBA00023157"/>
    </source>
</evidence>
<keyword evidence="6" id="KW-1185">Reference proteome</keyword>
<evidence type="ECO:0000256" key="3">
    <source>
        <dbReference type="SAM" id="Phobius"/>
    </source>
</evidence>
<gene>
    <name evidence="5" type="ORF">TNIN_199991</name>
</gene>
<dbReference type="PROSITE" id="PS00484">
    <property type="entry name" value="THYROGLOBULIN_1_1"/>
    <property type="match status" value="1"/>
</dbReference>
<dbReference type="Proteomes" id="UP000886998">
    <property type="component" value="Unassembled WGS sequence"/>
</dbReference>
<dbReference type="Pfam" id="PF00086">
    <property type="entry name" value="Thyroglobulin_1"/>
    <property type="match status" value="1"/>
</dbReference>
<evidence type="ECO:0000313" key="5">
    <source>
        <dbReference type="EMBL" id="GFY75872.1"/>
    </source>
</evidence>
<feature type="transmembrane region" description="Helical" evidence="3">
    <location>
        <begin position="21"/>
        <end position="40"/>
    </location>
</feature>
<proteinExistence type="predicted"/>
<comment type="caution">
    <text evidence="2">Lacks conserved residue(s) required for the propagation of feature annotation.</text>
</comment>